<dbReference type="PRINTS" id="PR00344">
    <property type="entry name" value="BCTRLSENSOR"/>
</dbReference>
<dbReference type="SMART" id="SM00387">
    <property type="entry name" value="HATPase_c"/>
    <property type="match status" value="1"/>
</dbReference>
<feature type="domain" description="HAMP" evidence="13">
    <location>
        <begin position="203"/>
        <end position="233"/>
    </location>
</feature>
<dbReference type="Proteomes" id="UP001304671">
    <property type="component" value="Unassembled WGS sequence"/>
</dbReference>
<sequence>MINIRSRLTYQFIALVTAILLLFSVGVYFFSKLYLEKRFYKRLQDRAITTTTLLFDLQATDSTVLRLVNISDKELLIDENIFVYDEISKMIVFSSNNGNLLSRQQLLPLMKSDQITTYARVGDYQVLGIHLRKGESDNWVVVSAIDKNGIEALDDLRRILMIMILAGILLLGLSGWFFADRALAPMSGIIKQVNGIFPEYVAKRVEHPNRSDEIGLLVATFNQLLDRIEDALIMQKMFIANVSHELKNPLTKIYSQIDVALMQKRSPEVYEKSLNSLKEDTTTLIQLTNTLLNLANTIVSSESVQKTPIRMDELLWETKGQLQKWHEDYQVQINFLDFPEDEESLILQGNEASLKVVLMNLMDNACKFSNDNTVIVTFLANQEGIKISFMNKGSIIPASDLPFIFHPFYRSNATAQATKGHGVGLAIVSQVTRLHKGEVTVVSDKNGTIFTLSFPKNTEQF</sequence>
<evidence type="ECO:0000256" key="4">
    <source>
        <dbReference type="ARBA" id="ARBA00022553"/>
    </source>
</evidence>
<feature type="transmembrane region" description="Helical" evidence="11">
    <location>
        <begin position="12"/>
        <end position="35"/>
    </location>
</feature>
<dbReference type="EC" id="2.7.13.3" evidence="3"/>
<keyword evidence="8 11" id="KW-1133">Transmembrane helix</keyword>
<dbReference type="RefSeq" id="WP_323247328.1">
    <property type="nucleotide sequence ID" value="NZ_JAYFUL010000006.1"/>
</dbReference>
<dbReference type="CDD" id="cd06225">
    <property type="entry name" value="HAMP"/>
    <property type="match status" value="1"/>
</dbReference>
<dbReference type="Gene3D" id="6.10.340.10">
    <property type="match status" value="1"/>
</dbReference>
<evidence type="ECO:0000256" key="1">
    <source>
        <dbReference type="ARBA" id="ARBA00000085"/>
    </source>
</evidence>
<evidence type="ECO:0000256" key="10">
    <source>
        <dbReference type="ARBA" id="ARBA00023136"/>
    </source>
</evidence>
<keyword evidence="7 14" id="KW-0418">Kinase</keyword>
<dbReference type="Gene3D" id="1.10.287.130">
    <property type="match status" value="1"/>
</dbReference>
<evidence type="ECO:0000259" key="12">
    <source>
        <dbReference type="PROSITE" id="PS50109"/>
    </source>
</evidence>
<dbReference type="Gene3D" id="3.30.565.10">
    <property type="entry name" value="Histidine kinase-like ATPase, C-terminal domain"/>
    <property type="match status" value="1"/>
</dbReference>
<keyword evidence="5" id="KW-0808">Transferase</keyword>
<protein>
    <recommendedName>
        <fullName evidence="3">histidine kinase</fullName>
        <ecNumber evidence="3">2.7.13.3</ecNumber>
    </recommendedName>
</protein>
<dbReference type="PANTHER" id="PTHR45436">
    <property type="entry name" value="SENSOR HISTIDINE KINASE YKOH"/>
    <property type="match status" value="1"/>
</dbReference>
<evidence type="ECO:0000256" key="5">
    <source>
        <dbReference type="ARBA" id="ARBA00022679"/>
    </source>
</evidence>
<evidence type="ECO:0000256" key="2">
    <source>
        <dbReference type="ARBA" id="ARBA00004370"/>
    </source>
</evidence>
<feature type="transmembrane region" description="Helical" evidence="11">
    <location>
        <begin position="159"/>
        <end position="179"/>
    </location>
</feature>
<comment type="caution">
    <text evidence="14">The sequence shown here is derived from an EMBL/GenBank/DDBJ whole genome shotgun (WGS) entry which is preliminary data.</text>
</comment>
<organism evidence="14 15">
    <name type="scientific">Arcicella aquatica</name>
    <dbReference type="NCBI Taxonomy" id="217141"/>
    <lineage>
        <taxon>Bacteria</taxon>
        <taxon>Pseudomonadati</taxon>
        <taxon>Bacteroidota</taxon>
        <taxon>Cytophagia</taxon>
        <taxon>Cytophagales</taxon>
        <taxon>Flectobacillaceae</taxon>
        <taxon>Arcicella</taxon>
    </lineage>
</organism>
<keyword evidence="6 11" id="KW-0812">Transmembrane</keyword>
<evidence type="ECO:0000313" key="15">
    <source>
        <dbReference type="Proteomes" id="UP001304671"/>
    </source>
</evidence>
<dbReference type="SUPFAM" id="SSF47384">
    <property type="entry name" value="Homodimeric domain of signal transducing histidine kinase"/>
    <property type="match status" value="1"/>
</dbReference>
<dbReference type="InterPro" id="IPR050428">
    <property type="entry name" value="TCS_sensor_his_kinase"/>
</dbReference>
<evidence type="ECO:0000259" key="13">
    <source>
        <dbReference type="PROSITE" id="PS50885"/>
    </source>
</evidence>
<dbReference type="Pfam" id="PF00512">
    <property type="entry name" value="HisKA"/>
    <property type="match status" value="1"/>
</dbReference>
<dbReference type="InterPro" id="IPR005467">
    <property type="entry name" value="His_kinase_dom"/>
</dbReference>
<dbReference type="InterPro" id="IPR003660">
    <property type="entry name" value="HAMP_dom"/>
</dbReference>
<dbReference type="PROSITE" id="PS50109">
    <property type="entry name" value="HIS_KIN"/>
    <property type="match status" value="1"/>
</dbReference>
<keyword evidence="10 11" id="KW-0472">Membrane</keyword>
<dbReference type="InterPro" id="IPR003594">
    <property type="entry name" value="HATPase_dom"/>
</dbReference>
<dbReference type="PANTHER" id="PTHR45436:SF5">
    <property type="entry name" value="SENSOR HISTIDINE KINASE TRCS"/>
    <property type="match status" value="1"/>
</dbReference>
<evidence type="ECO:0000256" key="6">
    <source>
        <dbReference type="ARBA" id="ARBA00022692"/>
    </source>
</evidence>
<evidence type="ECO:0000256" key="9">
    <source>
        <dbReference type="ARBA" id="ARBA00023012"/>
    </source>
</evidence>
<comment type="catalytic activity">
    <reaction evidence="1">
        <text>ATP + protein L-histidine = ADP + protein N-phospho-L-histidine.</text>
        <dbReference type="EC" id="2.7.13.3"/>
    </reaction>
</comment>
<dbReference type="EMBL" id="JAYFUL010000006">
    <property type="protein sequence ID" value="MEA5257148.1"/>
    <property type="molecule type" value="Genomic_DNA"/>
</dbReference>
<proteinExistence type="predicted"/>
<dbReference type="SMART" id="SM00388">
    <property type="entry name" value="HisKA"/>
    <property type="match status" value="1"/>
</dbReference>
<dbReference type="InterPro" id="IPR036097">
    <property type="entry name" value="HisK_dim/P_sf"/>
</dbReference>
<dbReference type="InterPro" id="IPR036890">
    <property type="entry name" value="HATPase_C_sf"/>
</dbReference>
<evidence type="ECO:0000256" key="3">
    <source>
        <dbReference type="ARBA" id="ARBA00012438"/>
    </source>
</evidence>
<dbReference type="SUPFAM" id="SSF55874">
    <property type="entry name" value="ATPase domain of HSP90 chaperone/DNA topoisomerase II/histidine kinase"/>
    <property type="match status" value="1"/>
</dbReference>
<keyword evidence="15" id="KW-1185">Reference proteome</keyword>
<keyword evidence="4" id="KW-0597">Phosphoprotein</keyword>
<dbReference type="CDD" id="cd00082">
    <property type="entry name" value="HisKA"/>
    <property type="match status" value="1"/>
</dbReference>
<dbReference type="InterPro" id="IPR003661">
    <property type="entry name" value="HisK_dim/P_dom"/>
</dbReference>
<accession>A0ABU5QJE0</accession>
<keyword evidence="9" id="KW-0902">Two-component regulatory system</keyword>
<reference evidence="14 15" key="1">
    <citation type="submission" date="2023-12" db="EMBL/GenBank/DDBJ databases">
        <title>Novel species of the genus Arcicella isolated from rivers.</title>
        <authorList>
            <person name="Lu H."/>
        </authorList>
    </citation>
    <scope>NUCLEOTIDE SEQUENCE [LARGE SCALE GENOMIC DNA]</scope>
    <source>
        <strain evidence="14 15">LMG 21963</strain>
    </source>
</reference>
<gene>
    <name evidence="14" type="ORF">VB264_05075</name>
</gene>
<evidence type="ECO:0000256" key="7">
    <source>
        <dbReference type="ARBA" id="ARBA00022777"/>
    </source>
</evidence>
<comment type="subcellular location">
    <subcellularLocation>
        <location evidence="2">Membrane</location>
    </subcellularLocation>
</comment>
<dbReference type="Pfam" id="PF02518">
    <property type="entry name" value="HATPase_c"/>
    <property type="match status" value="1"/>
</dbReference>
<dbReference type="InterPro" id="IPR004358">
    <property type="entry name" value="Sig_transdc_His_kin-like_C"/>
</dbReference>
<dbReference type="PROSITE" id="PS50885">
    <property type="entry name" value="HAMP"/>
    <property type="match status" value="1"/>
</dbReference>
<evidence type="ECO:0000256" key="8">
    <source>
        <dbReference type="ARBA" id="ARBA00022989"/>
    </source>
</evidence>
<name>A0ABU5QJE0_9BACT</name>
<feature type="domain" description="Histidine kinase" evidence="12">
    <location>
        <begin position="241"/>
        <end position="458"/>
    </location>
</feature>
<evidence type="ECO:0000256" key="11">
    <source>
        <dbReference type="SAM" id="Phobius"/>
    </source>
</evidence>
<evidence type="ECO:0000313" key="14">
    <source>
        <dbReference type="EMBL" id="MEA5257148.1"/>
    </source>
</evidence>
<dbReference type="GO" id="GO:0016301">
    <property type="term" value="F:kinase activity"/>
    <property type="evidence" value="ECO:0007669"/>
    <property type="project" value="UniProtKB-KW"/>
</dbReference>